<dbReference type="Pfam" id="PF00480">
    <property type="entry name" value="ROK"/>
    <property type="match status" value="1"/>
</dbReference>
<name>A0A1G2KZ53_9BACT</name>
<dbReference type="InterPro" id="IPR043129">
    <property type="entry name" value="ATPase_NBD"/>
</dbReference>
<dbReference type="InterPro" id="IPR000600">
    <property type="entry name" value="ROK"/>
</dbReference>
<sequence length="279" mass="30289">MAARGITIGVDIGASKVFAARIDNGRITAQSRIFFAGHGKERVLQCIFSAIENVRVGRPVSRIGAGVPCVVKDRKILRCFNIPVLEGIRLDKILAKKYRARVSFMNDTNAMLAHELRTRPKLRHKRVLFIAWGTGIGGALAINGRLQEGAHGLCGEIGHSILCKEQMLSFEDYAAGRAICPGKKTLWVSDMIKQKNSRKAKQLFLEAGNALGAAILNVAYLFDPDVVIVGGGLHPLLPHILPHLRSVLSKHGLTKDISKIPIIRSHAASEAGVLGTVLF</sequence>
<evidence type="ECO:0000256" key="1">
    <source>
        <dbReference type="ARBA" id="ARBA00006479"/>
    </source>
</evidence>
<comment type="caution">
    <text evidence="2">The sequence shown here is derived from an EMBL/GenBank/DDBJ whole genome shotgun (WGS) entry which is preliminary data.</text>
</comment>
<dbReference type="AlphaFoldDB" id="A0A1G2KZ53"/>
<dbReference type="Proteomes" id="UP000177982">
    <property type="component" value="Unassembled WGS sequence"/>
</dbReference>
<gene>
    <name evidence="2" type="ORF">A2934_01720</name>
</gene>
<dbReference type="PANTHER" id="PTHR18964:SF149">
    <property type="entry name" value="BIFUNCTIONAL UDP-N-ACETYLGLUCOSAMINE 2-EPIMERASE_N-ACETYLMANNOSAMINE KINASE"/>
    <property type="match status" value="1"/>
</dbReference>
<dbReference type="PANTHER" id="PTHR18964">
    <property type="entry name" value="ROK (REPRESSOR, ORF, KINASE) FAMILY"/>
    <property type="match status" value="1"/>
</dbReference>
<dbReference type="EMBL" id="MHQO01000075">
    <property type="protein sequence ID" value="OHA04524.1"/>
    <property type="molecule type" value="Genomic_DNA"/>
</dbReference>
<comment type="similarity">
    <text evidence="1">Belongs to the ROK (NagC/XylR) family.</text>
</comment>
<proteinExistence type="inferred from homology"/>
<evidence type="ECO:0000313" key="2">
    <source>
        <dbReference type="EMBL" id="OHA04524.1"/>
    </source>
</evidence>
<dbReference type="Gene3D" id="3.30.420.40">
    <property type="match status" value="2"/>
</dbReference>
<accession>A0A1G2KZ53</accession>
<reference evidence="2 3" key="1">
    <citation type="journal article" date="2016" name="Nat. Commun.">
        <title>Thousands of microbial genomes shed light on interconnected biogeochemical processes in an aquifer system.</title>
        <authorList>
            <person name="Anantharaman K."/>
            <person name="Brown C.T."/>
            <person name="Hug L.A."/>
            <person name="Sharon I."/>
            <person name="Castelle C.J."/>
            <person name="Probst A.J."/>
            <person name="Thomas B.C."/>
            <person name="Singh A."/>
            <person name="Wilkins M.J."/>
            <person name="Karaoz U."/>
            <person name="Brodie E.L."/>
            <person name="Williams K.H."/>
            <person name="Hubbard S.S."/>
            <person name="Banfield J.F."/>
        </authorList>
    </citation>
    <scope>NUCLEOTIDE SEQUENCE [LARGE SCALE GENOMIC DNA]</scope>
</reference>
<dbReference type="SUPFAM" id="SSF53067">
    <property type="entry name" value="Actin-like ATPase domain"/>
    <property type="match status" value="1"/>
</dbReference>
<evidence type="ECO:0008006" key="4">
    <source>
        <dbReference type="Google" id="ProtNLM"/>
    </source>
</evidence>
<dbReference type="CDD" id="cd23763">
    <property type="entry name" value="ASKHA_ATPase_ROK"/>
    <property type="match status" value="1"/>
</dbReference>
<evidence type="ECO:0000313" key="3">
    <source>
        <dbReference type="Proteomes" id="UP000177982"/>
    </source>
</evidence>
<organism evidence="2 3">
    <name type="scientific">Candidatus Sungbacteria bacterium RIFCSPLOWO2_01_FULL_47_10</name>
    <dbReference type="NCBI Taxonomy" id="1802276"/>
    <lineage>
        <taxon>Bacteria</taxon>
        <taxon>Candidatus Sungiibacteriota</taxon>
    </lineage>
</organism>
<protein>
    <recommendedName>
        <fullName evidence="4">Sugar kinase</fullName>
    </recommendedName>
</protein>